<organism evidence="2 3">
    <name type="scientific">Kibdelosporangium aridum</name>
    <dbReference type="NCBI Taxonomy" id="2030"/>
    <lineage>
        <taxon>Bacteria</taxon>
        <taxon>Bacillati</taxon>
        <taxon>Actinomycetota</taxon>
        <taxon>Actinomycetes</taxon>
        <taxon>Pseudonocardiales</taxon>
        <taxon>Pseudonocardiaceae</taxon>
        <taxon>Kibdelosporangium</taxon>
    </lineage>
</organism>
<dbReference type="EMBL" id="QHKI01000022">
    <property type="protein sequence ID" value="RSM82551.1"/>
    <property type="molecule type" value="Genomic_DNA"/>
</dbReference>
<feature type="compositionally biased region" description="Basic and acidic residues" evidence="1">
    <location>
        <begin position="33"/>
        <end position="43"/>
    </location>
</feature>
<protein>
    <submittedName>
        <fullName evidence="2">Uncharacterized protein</fullName>
    </submittedName>
</protein>
<evidence type="ECO:0000313" key="2">
    <source>
        <dbReference type="EMBL" id="RSM82551.1"/>
    </source>
</evidence>
<evidence type="ECO:0000313" key="3">
    <source>
        <dbReference type="Proteomes" id="UP000287547"/>
    </source>
</evidence>
<sequence length="65" mass="7455">MSNLGADYPFRPHVWHQSVFVDADSESSANRSDSTRNRFATRQDNDYKQEFAWSKSAMGGLQQVE</sequence>
<accession>A0A428Z686</accession>
<evidence type="ECO:0000256" key="1">
    <source>
        <dbReference type="SAM" id="MobiDB-lite"/>
    </source>
</evidence>
<gene>
    <name evidence="2" type="ORF">DMH04_25500</name>
</gene>
<comment type="caution">
    <text evidence="2">The sequence shown here is derived from an EMBL/GenBank/DDBJ whole genome shotgun (WGS) entry which is preliminary data.</text>
</comment>
<dbReference type="Proteomes" id="UP000287547">
    <property type="component" value="Unassembled WGS sequence"/>
</dbReference>
<dbReference type="AlphaFoldDB" id="A0A428Z686"/>
<name>A0A428Z686_KIBAR</name>
<proteinExistence type="predicted"/>
<feature type="region of interest" description="Disordered" evidence="1">
    <location>
        <begin position="22"/>
        <end position="43"/>
    </location>
</feature>
<reference evidence="2 3" key="1">
    <citation type="submission" date="2018-05" db="EMBL/GenBank/DDBJ databases">
        <title>Evolution of GPA BGCs.</title>
        <authorList>
            <person name="Waglechner N."/>
            <person name="Wright G.D."/>
        </authorList>
    </citation>
    <scope>NUCLEOTIDE SEQUENCE [LARGE SCALE GENOMIC DNA]</scope>
    <source>
        <strain evidence="2 3">A82846</strain>
    </source>
</reference>